<dbReference type="InterPro" id="IPR000477">
    <property type="entry name" value="RT_dom"/>
</dbReference>
<sequence>MSLQGHHTKTKTPFKVRGTFETELTFRDNTAQAIFYVVYGDSDNLLSCDTSESLGIVKLTYAVTADDISSSYADLFNGLGKLKDVKCKLHIDDTVKPVVQPHRRIPFHVRKQTEKELQRLLDLDIIKRVGGEPTPWVSPILVFKKPKSQNQIRICVDMRVPNKAIQRERHLTPIIDEIIANVNGARHFAKLDLNAGYLQIELAEESRYVTIFSTHVGLFRYKRLNFGVNSAAEVFQQMIQTTLSGLDGVLNISDDILVYGRPPEELNDRLEQCLKRLKDNHLTLNKDKCEFRKERMDFFGHVLSAGGVSPDPKKVQAILNASDPSNARRCAVSLD</sequence>
<dbReference type="OrthoDB" id="10053045at2759"/>
<dbReference type="OMA" id="YRELEYM"/>
<dbReference type="EnsemblMetazoa" id="XM_030994206">
    <property type="protein sequence ID" value="XP_030850066"/>
    <property type="gene ID" value="LOC115927896"/>
</dbReference>
<dbReference type="Proteomes" id="UP000007110">
    <property type="component" value="Unassembled WGS sequence"/>
</dbReference>
<dbReference type="InterPro" id="IPR043502">
    <property type="entry name" value="DNA/RNA_pol_sf"/>
</dbReference>
<protein>
    <recommendedName>
        <fullName evidence="1">Reverse transcriptase domain-containing protein</fullName>
    </recommendedName>
</protein>
<dbReference type="InParanoid" id="A0A7M7PFV0"/>
<dbReference type="InterPro" id="IPR043128">
    <property type="entry name" value="Rev_trsase/Diguanyl_cyclase"/>
</dbReference>
<dbReference type="SUPFAM" id="SSF56672">
    <property type="entry name" value="DNA/RNA polymerases"/>
    <property type="match status" value="1"/>
</dbReference>
<evidence type="ECO:0000313" key="2">
    <source>
        <dbReference type="EnsemblMetazoa" id="XP_030850066"/>
    </source>
</evidence>
<dbReference type="CDD" id="cd01647">
    <property type="entry name" value="RT_LTR"/>
    <property type="match status" value="1"/>
</dbReference>
<feature type="domain" description="Reverse transcriptase" evidence="1">
    <location>
        <begin position="146"/>
        <end position="302"/>
    </location>
</feature>
<evidence type="ECO:0000259" key="1">
    <source>
        <dbReference type="Pfam" id="PF00078"/>
    </source>
</evidence>
<dbReference type="Pfam" id="PF00078">
    <property type="entry name" value="RVT_1"/>
    <property type="match status" value="1"/>
</dbReference>
<dbReference type="PANTHER" id="PTHR37984:SF11">
    <property type="entry name" value="INTEGRASE CATALYTIC DOMAIN-CONTAINING PROTEIN"/>
    <property type="match status" value="1"/>
</dbReference>
<name>A0A7M7PFV0_STRPU</name>
<keyword evidence="3" id="KW-1185">Reference proteome</keyword>
<dbReference type="AlphaFoldDB" id="A0A7M7PFV0"/>
<dbReference type="Gene3D" id="3.30.70.270">
    <property type="match status" value="1"/>
</dbReference>
<dbReference type="GeneID" id="115927896"/>
<dbReference type="Gene3D" id="3.10.10.10">
    <property type="entry name" value="HIV Type 1 Reverse Transcriptase, subunit A, domain 1"/>
    <property type="match status" value="1"/>
</dbReference>
<proteinExistence type="predicted"/>
<dbReference type="KEGG" id="spu:115927896"/>
<organism evidence="2 3">
    <name type="scientific">Strongylocentrotus purpuratus</name>
    <name type="common">Purple sea urchin</name>
    <dbReference type="NCBI Taxonomy" id="7668"/>
    <lineage>
        <taxon>Eukaryota</taxon>
        <taxon>Metazoa</taxon>
        <taxon>Echinodermata</taxon>
        <taxon>Eleutherozoa</taxon>
        <taxon>Echinozoa</taxon>
        <taxon>Echinoidea</taxon>
        <taxon>Euechinoidea</taxon>
        <taxon>Echinacea</taxon>
        <taxon>Camarodonta</taxon>
        <taxon>Echinidea</taxon>
        <taxon>Strongylocentrotidae</taxon>
        <taxon>Strongylocentrotus</taxon>
    </lineage>
</organism>
<dbReference type="PANTHER" id="PTHR37984">
    <property type="entry name" value="PROTEIN CBG26694"/>
    <property type="match status" value="1"/>
</dbReference>
<reference evidence="2" key="2">
    <citation type="submission" date="2021-01" db="UniProtKB">
        <authorList>
            <consortium name="EnsemblMetazoa"/>
        </authorList>
    </citation>
    <scope>IDENTIFICATION</scope>
</reference>
<evidence type="ECO:0000313" key="3">
    <source>
        <dbReference type="Proteomes" id="UP000007110"/>
    </source>
</evidence>
<dbReference type="InterPro" id="IPR050951">
    <property type="entry name" value="Retrovirus_Pol_polyprotein"/>
</dbReference>
<dbReference type="RefSeq" id="XP_030850066.1">
    <property type="nucleotide sequence ID" value="XM_030994206.1"/>
</dbReference>
<accession>A0A7M7PFV0</accession>
<reference evidence="3" key="1">
    <citation type="submission" date="2015-02" db="EMBL/GenBank/DDBJ databases">
        <title>Genome sequencing for Strongylocentrotus purpuratus.</title>
        <authorList>
            <person name="Murali S."/>
            <person name="Liu Y."/>
            <person name="Vee V."/>
            <person name="English A."/>
            <person name="Wang M."/>
            <person name="Skinner E."/>
            <person name="Han Y."/>
            <person name="Muzny D.M."/>
            <person name="Worley K.C."/>
            <person name="Gibbs R.A."/>
        </authorList>
    </citation>
    <scope>NUCLEOTIDE SEQUENCE</scope>
</reference>